<evidence type="ECO:0000259" key="1">
    <source>
        <dbReference type="Pfam" id="PF01823"/>
    </source>
</evidence>
<dbReference type="InterPro" id="IPR052784">
    <property type="entry name" value="Perforin-1_pore-forming"/>
</dbReference>
<sequence length="290" mass="32136">MGGQLQKLPLSVVDWLAFSRCCQGLSSAVFSSVSSLLESSSSSSSIDNDWEVGVGLSGVGNLQLAGSQSAEFRVPNVPPLSPEFHRHVESLPPEYSRDTAYLYRRFINTYGTLHPTGYNLGFLNTFTEVLGGNGWPGLFSMTRNDSAGYRRWLASIRESPEIVSYSLLPVHELVSDTTVQRHLQDEVRKYILSNGLARRPKPPGCGWNRPNLSPDCCPLHTHRGRLRVTVLRAWGLKGNPVGRTEGYVKLWYGGSYRQTGCIRSKYPIWNSHFDLCTRGSGSGLRPGTKT</sequence>
<evidence type="ECO:0000313" key="2">
    <source>
        <dbReference type="EMBL" id="KAL2103499.1"/>
    </source>
</evidence>
<keyword evidence="3" id="KW-1185">Reference proteome</keyword>
<reference evidence="2 3" key="1">
    <citation type="submission" date="2024-09" db="EMBL/GenBank/DDBJ databases">
        <title>A chromosome-level genome assembly of Gray's grenadier anchovy, Coilia grayii.</title>
        <authorList>
            <person name="Fu Z."/>
        </authorList>
    </citation>
    <scope>NUCLEOTIDE SEQUENCE [LARGE SCALE GENOMIC DNA]</scope>
    <source>
        <strain evidence="2">G4</strain>
        <tissue evidence="2">Muscle</tissue>
    </source>
</reference>
<accession>A0ABD1KWG3</accession>
<organism evidence="2 3">
    <name type="scientific">Coilia grayii</name>
    <name type="common">Gray's grenadier anchovy</name>
    <dbReference type="NCBI Taxonomy" id="363190"/>
    <lineage>
        <taxon>Eukaryota</taxon>
        <taxon>Metazoa</taxon>
        <taxon>Chordata</taxon>
        <taxon>Craniata</taxon>
        <taxon>Vertebrata</taxon>
        <taxon>Euteleostomi</taxon>
        <taxon>Actinopterygii</taxon>
        <taxon>Neopterygii</taxon>
        <taxon>Teleostei</taxon>
        <taxon>Clupei</taxon>
        <taxon>Clupeiformes</taxon>
        <taxon>Clupeoidei</taxon>
        <taxon>Engraulidae</taxon>
        <taxon>Coilinae</taxon>
        <taxon>Coilia</taxon>
    </lineage>
</organism>
<dbReference type="PANTHER" id="PTHR46096">
    <property type="entry name" value="PERFORIN-1"/>
    <property type="match status" value="1"/>
</dbReference>
<dbReference type="EMBL" id="JBHFQA010000001">
    <property type="protein sequence ID" value="KAL2103499.1"/>
    <property type="molecule type" value="Genomic_DNA"/>
</dbReference>
<evidence type="ECO:0000313" key="3">
    <source>
        <dbReference type="Proteomes" id="UP001591681"/>
    </source>
</evidence>
<dbReference type="Proteomes" id="UP001591681">
    <property type="component" value="Unassembled WGS sequence"/>
</dbReference>
<dbReference type="InterPro" id="IPR035892">
    <property type="entry name" value="C2_domain_sf"/>
</dbReference>
<name>A0ABD1KWG3_9TELE</name>
<gene>
    <name evidence="2" type="ORF">ACEWY4_000367</name>
</gene>
<comment type="caution">
    <text evidence="2">The sequence shown here is derived from an EMBL/GenBank/DDBJ whole genome shotgun (WGS) entry which is preliminary data.</text>
</comment>
<dbReference type="AlphaFoldDB" id="A0ABD1KWG3"/>
<feature type="domain" description="MACPF" evidence="1">
    <location>
        <begin position="126"/>
        <end position="190"/>
    </location>
</feature>
<dbReference type="InterPro" id="IPR020864">
    <property type="entry name" value="MACPF"/>
</dbReference>
<feature type="domain" description="MACPF" evidence="1">
    <location>
        <begin position="71"/>
        <end position="121"/>
    </location>
</feature>
<dbReference type="Gene3D" id="2.60.40.150">
    <property type="entry name" value="C2 domain"/>
    <property type="match status" value="1"/>
</dbReference>
<dbReference type="PANTHER" id="PTHR46096:SF1">
    <property type="entry name" value="PERFORIN 1.5"/>
    <property type="match status" value="1"/>
</dbReference>
<dbReference type="SUPFAM" id="SSF49562">
    <property type="entry name" value="C2 domain (Calcium/lipid-binding domain, CaLB)"/>
    <property type="match status" value="1"/>
</dbReference>
<proteinExistence type="predicted"/>
<dbReference type="Pfam" id="PF01823">
    <property type="entry name" value="MACPF"/>
    <property type="match status" value="2"/>
</dbReference>
<protein>
    <recommendedName>
        <fullName evidence="1">MACPF domain-containing protein</fullName>
    </recommendedName>
</protein>